<dbReference type="GO" id="GO:0006412">
    <property type="term" value="P:translation"/>
    <property type="evidence" value="ECO:0007669"/>
    <property type="project" value="InterPro"/>
</dbReference>
<evidence type="ECO:0000256" key="2">
    <source>
        <dbReference type="ARBA" id="ARBA00007151"/>
    </source>
</evidence>
<name>A0AA38X5B4_9EURO</name>
<reference evidence="10" key="1">
    <citation type="submission" date="2022-10" db="EMBL/GenBank/DDBJ databases">
        <title>Culturing micro-colonial fungi from biological soil crusts in the Mojave desert and describing Neophaeococcomyces mojavensis, and introducing the new genera and species Taxawa tesnikishii.</title>
        <authorList>
            <person name="Kurbessoian T."/>
            <person name="Stajich J.E."/>
        </authorList>
    </citation>
    <scope>NUCLEOTIDE SEQUENCE</scope>
    <source>
        <strain evidence="10">TK_41</strain>
    </source>
</reference>
<keyword evidence="11" id="KW-1185">Reference proteome</keyword>
<sequence length="357" mass="39444">MAPRISLSTARSLAFRTKPIIPQKRIASSPFLLQQQRTATDDALKHDSNEFRGSNEGQIPHVTEEAAAIDKIKGETPPDIDQGTPVQEMLQRDQEALENAPEVLKQDITKNPSNANTTPSGSRSFSTSARRSSLELQPRAGSEGPPPDMAQFQETRIVGLEYPDAGFRHKFPIPDLKPLGKAVNFKKRYDPVVEQVTRSLMKDGKLSRAQKNMDSILDALRTSPAPPSNTDLITSLPIQSLPLNPVAYLTAIIDSVAPLIKIRQQRGVLGGGASMPLPVPLRLRQRRRTAIQWILASAEGRREDKLADRVAKELLSVAEGRSSSWEKRARVHKMGISARANLKSTGRRVRRKSIRGK</sequence>
<evidence type="ECO:0000256" key="7">
    <source>
        <dbReference type="ARBA" id="ARBA00039306"/>
    </source>
</evidence>
<dbReference type="AlphaFoldDB" id="A0AA38X5B4"/>
<evidence type="ECO:0000256" key="6">
    <source>
        <dbReference type="ARBA" id="ARBA00037226"/>
    </source>
</evidence>
<dbReference type="InterPro" id="IPR023798">
    <property type="entry name" value="Ribosomal_uS7_dom"/>
</dbReference>
<dbReference type="CDD" id="cd14868">
    <property type="entry name" value="uS7_Mitochondria_Fungi"/>
    <property type="match status" value="1"/>
</dbReference>
<feature type="domain" description="Small ribosomal subunit protein uS7" evidence="9">
    <location>
        <begin position="188"/>
        <end position="339"/>
    </location>
</feature>
<dbReference type="EMBL" id="JAPDRK010000012">
    <property type="protein sequence ID" value="KAJ9607125.1"/>
    <property type="molecule type" value="Genomic_DNA"/>
</dbReference>
<gene>
    <name evidence="10" type="ORF">H2200_008197</name>
</gene>
<keyword evidence="3" id="KW-0689">Ribosomal protein</keyword>
<accession>A0AA38X5B4</accession>
<keyword evidence="5" id="KW-0687">Ribonucleoprotein</keyword>
<dbReference type="InterPro" id="IPR036823">
    <property type="entry name" value="Ribosomal_uS7_dom_sf"/>
</dbReference>
<dbReference type="GO" id="GO:1990904">
    <property type="term" value="C:ribonucleoprotein complex"/>
    <property type="evidence" value="ECO:0007669"/>
    <property type="project" value="UniProtKB-KW"/>
</dbReference>
<dbReference type="SUPFAM" id="SSF47973">
    <property type="entry name" value="Ribosomal protein S7"/>
    <property type="match status" value="1"/>
</dbReference>
<protein>
    <recommendedName>
        <fullName evidence="7">Small ribosomal subunit protein uS7m</fullName>
    </recommendedName>
</protein>
<dbReference type="InterPro" id="IPR000235">
    <property type="entry name" value="Ribosomal_uS7"/>
</dbReference>
<keyword evidence="4" id="KW-0496">Mitochondrion</keyword>
<evidence type="ECO:0000256" key="1">
    <source>
        <dbReference type="ARBA" id="ARBA00004173"/>
    </source>
</evidence>
<evidence type="ECO:0000313" key="10">
    <source>
        <dbReference type="EMBL" id="KAJ9607125.1"/>
    </source>
</evidence>
<dbReference type="GO" id="GO:0005739">
    <property type="term" value="C:mitochondrion"/>
    <property type="evidence" value="ECO:0007669"/>
    <property type="project" value="UniProtKB-SubCell"/>
</dbReference>
<evidence type="ECO:0000256" key="8">
    <source>
        <dbReference type="SAM" id="MobiDB-lite"/>
    </source>
</evidence>
<dbReference type="GO" id="GO:0005840">
    <property type="term" value="C:ribosome"/>
    <property type="evidence" value="ECO:0007669"/>
    <property type="project" value="UniProtKB-KW"/>
</dbReference>
<evidence type="ECO:0000256" key="3">
    <source>
        <dbReference type="ARBA" id="ARBA00022980"/>
    </source>
</evidence>
<dbReference type="Pfam" id="PF00177">
    <property type="entry name" value="Ribosomal_S7"/>
    <property type="match status" value="1"/>
</dbReference>
<comment type="function">
    <text evidence="6">Component of the mitochondrial ribosome (mitoribosome), a dedicated translation machinery responsible for the synthesis of mitochondrial genome-encoded proteins, including at least some of the essential transmembrane subunits of the mitochondrial respiratory chain. The mitoribosomes are attached to the mitochondrial inner membrane and translation products are cotranslationally integrated into the membrane.</text>
</comment>
<organism evidence="10 11">
    <name type="scientific">Cladophialophora chaetospira</name>
    <dbReference type="NCBI Taxonomy" id="386627"/>
    <lineage>
        <taxon>Eukaryota</taxon>
        <taxon>Fungi</taxon>
        <taxon>Dikarya</taxon>
        <taxon>Ascomycota</taxon>
        <taxon>Pezizomycotina</taxon>
        <taxon>Eurotiomycetes</taxon>
        <taxon>Chaetothyriomycetidae</taxon>
        <taxon>Chaetothyriales</taxon>
        <taxon>Herpotrichiellaceae</taxon>
        <taxon>Cladophialophora</taxon>
    </lineage>
</organism>
<comment type="similarity">
    <text evidence="2">Belongs to the universal ribosomal protein uS7 family.</text>
</comment>
<dbReference type="FunFam" id="1.10.455.10:FF:000006">
    <property type="entry name" value="37S ribosomal protein S7, mitochondrial"/>
    <property type="match status" value="1"/>
</dbReference>
<evidence type="ECO:0000256" key="5">
    <source>
        <dbReference type="ARBA" id="ARBA00023274"/>
    </source>
</evidence>
<evidence type="ECO:0000313" key="11">
    <source>
        <dbReference type="Proteomes" id="UP001172673"/>
    </source>
</evidence>
<evidence type="ECO:0000256" key="4">
    <source>
        <dbReference type="ARBA" id="ARBA00023128"/>
    </source>
</evidence>
<proteinExistence type="inferred from homology"/>
<evidence type="ECO:0000259" key="9">
    <source>
        <dbReference type="Pfam" id="PF00177"/>
    </source>
</evidence>
<feature type="compositionally biased region" description="Low complexity" evidence="8">
    <location>
        <begin position="117"/>
        <end position="131"/>
    </location>
</feature>
<comment type="subcellular location">
    <subcellularLocation>
        <location evidence="1">Mitochondrion</location>
    </subcellularLocation>
</comment>
<feature type="region of interest" description="Disordered" evidence="8">
    <location>
        <begin position="104"/>
        <end position="148"/>
    </location>
</feature>
<dbReference type="Proteomes" id="UP001172673">
    <property type="component" value="Unassembled WGS sequence"/>
</dbReference>
<dbReference type="PANTHER" id="PTHR11205">
    <property type="entry name" value="RIBOSOMAL PROTEIN S7"/>
    <property type="match status" value="1"/>
</dbReference>
<dbReference type="Gene3D" id="1.10.455.10">
    <property type="entry name" value="Ribosomal protein S7 domain"/>
    <property type="match status" value="1"/>
</dbReference>
<comment type="caution">
    <text evidence="10">The sequence shown here is derived from an EMBL/GenBank/DDBJ whole genome shotgun (WGS) entry which is preliminary data.</text>
</comment>
<dbReference type="InterPro" id="IPR047988">
    <property type="entry name" value="Ribosomal_uS7m_fungi"/>
</dbReference>